<dbReference type="EMBL" id="WJQU01000004">
    <property type="protein sequence ID" value="KAJ6634646.1"/>
    <property type="molecule type" value="Genomic_DNA"/>
</dbReference>
<accession>A0A9Q0RW51</accession>
<evidence type="ECO:0000256" key="4">
    <source>
        <dbReference type="ARBA" id="ARBA00022723"/>
    </source>
</evidence>
<keyword evidence="7 9" id="KW-0503">Monooxygenase</keyword>
<gene>
    <name evidence="10" type="primary">CYP4C1_4</name>
    <name evidence="10" type="ORF">Bhyg_13222</name>
</gene>
<dbReference type="Proteomes" id="UP001151699">
    <property type="component" value="Chromosome C"/>
</dbReference>
<keyword evidence="5 9" id="KW-0560">Oxidoreductase</keyword>
<keyword evidence="6 8" id="KW-0408">Iron</keyword>
<dbReference type="SUPFAM" id="SSF48264">
    <property type="entry name" value="Cytochrome P450"/>
    <property type="match status" value="1"/>
</dbReference>
<keyword evidence="11" id="KW-1185">Reference proteome</keyword>
<dbReference type="PANTHER" id="PTHR24291:SF209">
    <property type="entry name" value="CYTOCHROME P450-LIKE PROTEIN"/>
    <property type="match status" value="1"/>
</dbReference>
<evidence type="ECO:0000256" key="1">
    <source>
        <dbReference type="ARBA" id="ARBA00001971"/>
    </source>
</evidence>
<dbReference type="PRINTS" id="PR00385">
    <property type="entry name" value="P450"/>
</dbReference>
<dbReference type="PANTHER" id="PTHR24291">
    <property type="entry name" value="CYTOCHROME P450 FAMILY 4"/>
    <property type="match status" value="1"/>
</dbReference>
<name>A0A9Q0RW51_9DIPT</name>
<keyword evidence="3 8" id="KW-0349">Heme</keyword>
<dbReference type="OrthoDB" id="1470350at2759"/>
<dbReference type="CDD" id="cd20628">
    <property type="entry name" value="CYP4"/>
    <property type="match status" value="1"/>
</dbReference>
<feature type="binding site" description="axial binding residue" evidence="8">
    <location>
        <position position="448"/>
    </location>
    <ligand>
        <name>heme</name>
        <dbReference type="ChEBI" id="CHEBI:30413"/>
    </ligand>
    <ligandPart>
        <name>Fe</name>
        <dbReference type="ChEBI" id="CHEBI:18248"/>
    </ligandPart>
</feature>
<evidence type="ECO:0000256" key="6">
    <source>
        <dbReference type="ARBA" id="ARBA00023004"/>
    </source>
</evidence>
<keyword evidence="4 8" id="KW-0479">Metal-binding</keyword>
<dbReference type="PRINTS" id="PR00463">
    <property type="entry name" value="EP450I"/>
</dbReference>
<comment type="similarity">
    <text evidence="2 9">Belongs to the cytochrome P450 family.</text>
</comment>
<dbReference type="InterPro" id="IPR050196">
    <property type="entry name" value="Cytochrome_P450_Monoox"/>
</dbReference>
<evidence type="ECO:0000313" key="10">
    <source>
        <dbReference type="EMBL" id="KAJ6634646.1"/>
    </source>
</evidence>
<evidence type="ECO:0000256" key="3">
    <source>
        <dbReference type="ARBA" id="ARBA00022617"/>
    </source>
</evidence>
<dbReference type="InterPro" id="IPR017972">
    <property type="entry name" value="Cyt_P450_CS"/>
</dbReference>
<protein>
    <submittedName>
        <fullName evidence="10">Cytochrome P450 4C1</fullName>
    </submittedName>
</protein>
<dbReference type="GO" id="GO:0005506">
    <property type="term" value="F:iron ion binding"/>
    <property type="evidence" value="ECO:0007669"/>
    <property type="project" value="InterPro"/>
</dbReference>
<dbReference type="GO" id="GO:0020037">
    <property type="term" value="F:heme binding"/>
    <property type="evidence" value="ECO:0007669"/>
    <property type="project" value="InterPro"/>
</dbReference>
<dbReference type="Gene3D" id="1.10.630.10">
    <property type="entry name" value="Cytochrome P450"/>
    <property type="match status" value="1"/>
</dbReference>
<dbReference type="PROSITE" id="PS00086">
    <property type="entry name" value="CYTOCHROME_P450"/>
    <property type="match status" value="1"/>
</dbReference>
<evidence type="ECO:0000256" key="5">
    <source>
        <dbReference type="ARBA" id="ARBA00023002"/>
    </source>
</evidence>
<evidence type="ECO:0000256" key="9">
    <source>
        <dbReference type="RuleBase" id="RU000461"/>
    </source>
</evidence>
<proteinExistence type="inferred from homology"/>
<dbReference type="Pfam" id="PF00067">
    <property type="entry name" value="p450"/>
    <property type="match status" value="1"/>
</dbReference>
<dbReference type="GO" id="GO:0004497">
    <property type="term" value="F:monooxygenase activity"/>
    <property type="evidence" value="ECO:0007669"/>
    <property type="project" value="UniProtKB-KW"/>
</dbReference>
<evidence type="ECO:0000256" key="8">
    <source>
        <dbReference type="PIRSR" id="PIRSR602401-1"/>
    </source>
</evidence>
<dbReference type="InterPro" id="IPR036396">
    <property type="entry name" value="Cyt_P450_sf"/>
</dbReference>
<comment type="caution">
    <text evidence="10">The sequence shown here is derived from an EMBL/GenBank/DDBJ whole genome shotgun (WGS) entry which is preliminary data.</text>
</comment>
<evidence type="ECO:0000313" key="11">
    <source>
        <dbReference type="Proteomes" id="UP001151699"/>
    </source>
</evidence>
<comment type="cofactor">
    <cofactor evidence="1 8">
        <name>heme</name>
        <dbReference type="ChEBI" id="CHEBI:30413"/>
    </cofactor>
</comment>
<dbReference type="AlphaFoldDB" id="A0A9Q0RW51"/>
<evidence type="ECO:0000256" key="2">
    <source>
        <dbReference type="ARBA" id="ARBA00010617"/>
    </source>
</evidence>
<sequence length="501" mass="58140">MVADTSILVLAFALFLCLILSRWYNERKNNINQINRIPGVKTYPLVGTTYMFFGKSRNETFDVLLKEAIRFPYISRLWIGPFPQVCIRKAEYVEKVIGSTKNLEKSFGYKFIRYWLGEGLLISGGNKWQKHRKIITPTFHFSILETFFDVFSDKSKILIERLDEHCGTGEPFDIYSYITKAAMDIICEAAMGVSVRAQEKGTNTYVDAVYQVSQLIMNRVVRPWLHPNFIYKHTKAGKEFHECLQTLHGYSADVIQLRKMTRKEKLPLNGNGEVKKNRLAFLDLLLEANENENLLTDKEIREEVDTFMFEGHDTTTAGITWTIFLLGLHPEIQDKVYNELDSIFHGSDRKVTLSDMSEMKYLERVIKEAMRLYPPVPIIGRRLSENIQLDEYCIPEGCMIKIDLYNLHRDPRFFADPETFDPDRFLPDSMHSRHPFAYLPFSAGPRNCIGQKFAAYEQKAVVSTILRHFTVRAVDKRHDVKMINELVLRPIGGINVTLHRR</sequence>
<organism evidence="10 11">
    <name type="scientific">Pseudolycoriella hygida</name>
    <dbReference type="NCBI Taxonomy" id="35572"/>
    <lineage>
        <taxon>Eukaryota</taxon>
        <taxon>Metazoa</taxon>
        <taxon>Ecdysozoa</taxon>
        <taxon>Arthropoda</taxon>
        <taxon>Hexapoda</taxon>
        <taxon>Insecta</taxon>
        <taxon>Pterygota</taxon>
        <taxon>Neoptera</taxon>
        <taxon>Endopterygota</taxon>
        <taxon>Diptera</taxon>
        <taxon>Nematocera</taxon>
        <taxon>Sciaroidea</taxon>
        <taxon>Sciaridae</taxon>
        <taxon>Pseudolycoriella</taxon>
    </lineage>
</organism>
<evidence type="ECO:0000256" key="7">
    <source>
        <dbReference type="ARBA" id="ARBA00023033"/>
    </source>
</evidence>
<reference evidence="10" key="1">
    <citation type="submission" date="2022-07" db="EMBL/GenBank/DDBJ databases">
        <authorList>
            <person name="Trinca V."/>
            <person name="Uliana J.V.C."/>
            <person name="Torres T.T."/>
            <person name="Ward R.J."/>
            <person name="Monesi N."/>
        </authorList>
    </citation>
    <scope>NUCLEOTIDE SEQUENCE</scope>
    <source>
        <strain evidence="10">HSMRA1968</strain>
        <tissue evidence="10">Whole embryos</tissue>
    </source>
</reference>
<dbReference type="InterPro" id="IPR002401">
    <property type="entry name" value="Cyt_P450_E_grp-I"/>
</dbReference>
<dbReference type="GO" id="GO:0016705">
    <property type="term" value="F:oxidoreductase activity, acting on paired donors, with incorporation or reduction of molecular oxygen"/>
    <property type="evidence" value="ECO:0007669"/>
    <property type="project" value="InterPro"/>
</dbReference>
<dbReference type="InterPro" id="IPR001128">
    <property type="entry name" value="Cyt_P450"/>
</dbReference>